<evidence type="ECO:0000313" key="4">
    <source>
        <dbReference type="EMBL" id="CAF3931533.1"/>
    </source>
</evidence>
<evidence type="ECO:0000313" key="5">
    <source>
        <dbReference type="Proteomes" id="UP000663882"/>
    </source>
</evidence>
<dbReference type="EMBL" id="CAJOAX010001133">
    <property type="protein sequence ID" value="CAF3688872.1"/>
    <property type="molecule type" value="Genomic_DNA"/>
</dbReference>
<dbReference type="Proteomes" id="UP000663882">
    <property type="component" value="Unassembled WGS sequence"/>
</dbReference>
<dbReference type="EMBL" id="CAJNOU010002648">
    <property type="protein sequence ID" value="CAF1338481.1"/>
    <property type="molecule type" value="Genomic_DNA"/>
</dbReference>
<reference evidence="2" key="1">
    <citation type="submission" date="2021-02" db="EMBL/GenBank/DDBJ databases">
        <authorList>
            <person name="Nowell W R."/>
        </authorList>
    </citation>
    <scope>NUCLEOTIDE SEQUENCE</scope>
</reference>
<dbReference type="Proteomes" id="UP000663889">
    <property type="component" value="Unassembled WGS sequence"/>
</dbReference>
<dbReference type="EMBL" id="CAJNOO010005938">
    <property type="protein sequence ID" value="CAF1434547.1"/>
    <property type="molecule type" value="Genomic_DNA"/>
</dbReference>
<protein>
    <submittedName>
        <fullName evidence="2">Uncharacterized protein</fullName>
    </submittedName>
</protein>
<evidence type="ECO:0000313" key="3">
    <source>
        <dbReference type="EMBL" id="CAF3688872.1"/>
    </source>
</evidence>
<accession>A0A815N7V4</accession>
<name>A0A815N7V4_9BILA</name>
<dbReference type="OrthoDB" id="10587631at2759"/>
<proteinExistence type="predicted"/>
<dbReference type="Proteomes" id="UP000663874">
    <property type="component" value="Unassembled WGS sequence"/>
</dbReference>
<gene>
    <name evidence="4" type="ORF">FNK824_LOCUS22171</name>
    <name evidence="3" type="ORF">OTI717_LOCUS11741</name>
    <name evidence="2" type="ORF">RFH988_LOCUS36088</name>
    <name evidence="1" type="ORF">SEV965_LOCUS28217</name>
</gene>
<dbReference type="Proteomes" id="UP000663823">
    <property type="component" value="Unassembled WGS sequence"/>
</dbReference>
<comment type="caution">
    <text evidence="2">The sequence shown here is derived from an EMBL/GenBank/DDBJ whole genome shotgun (WGS) entry which is preliminary data.</text>
</comment>
<sequence length="82" mass="9256">MLKWLDEQLPGGASVMLALKCLIGGDREEAIAYLEKYFDPRISGMTVFVYDQFKELLRDAYHALLEDFEDVIVSILDGIGKA</sequence>
<evidence type="ECO:0000313" key="2">
    <source>
        <dbReference type="EMBL" id="CAF1434547.1"/>
    </source>
</evidence>
<dbReference type="EMBL" id="CAJOBE010004432">
    <property type="protein sequence ID" value="CAF3931533.1"/>
    <property type="molecule type" value="Genomic_DNA"/>
</dbReference>
<dbReference type="AlphaFoldDB" id="A0A815N7V4"/>
<evidence type="ECO:0000313" key="1">
    <source>
        <dbReference type="EMBL" id="CAF1338481.1"/>
    </source>
</evidence>
<organism evidence="2 5">
    <name type="scientific">Rotaria sordida</name>
    <dbReference type="NCBI Taxonomy" id="392033"/>
    <lineage>
        <taxon>Eukaryota</taxon>
        <taxon>Metazoa</taxon>
        <taxon>Spiralia</taxon>
        <taxon>Gnathifera</taxon>
        <taxon>Rotifera</taxon>
        <taxon>Eurotatoria</taxon>
        <taxon>Bdelloidea</taxon>
        <taxon>Philodinida</taxon>
        <taxon>Philodinidae</taxon>
        <taxon>Rotaria</taxon>
    </lineage>
</organism>